<protein>
    <submittedName>
        <fullName evidence="1">Uncharacterized protein</fullName>
    </submittedName>
</protein>
<dbReference type="Proteomes" id="UP001162501">
    <property type="component" value="Chromosome 11"/>
</dbReference>
<dbReference type="EMBL" id="OX596095">
    <property type="protein sequence ID" value="CAI9692834.1"/>
    <property type="molecule type" value="Genomic_DNA"/>
</dbReference>
<reference evidence="1" key="1">
    <citation type="submission" date="2023-05" db="EMBL/GenBank/DDBJ databases">
        <authorList>
            <consortium name="ELIXIR-Norway"/>
        </authorList>
    </citation>
    <scope>NUCLEOTIDE SEQUENCE</scope>
</reference>
<accession>A0ACB0DX62</accession>
<proteinExistence type="predicted"/>
<name>A0ACB0DX62_RANTA</name>
<sequence>MLGKREPDEERFGLRGRPWAPGQTPLGSGAEGKGGARRGHREPTDNGIPGTKNNNQVFAFISRVPAAASGSRGEGGARHGARPGLRTAQAKFKVAGDMGGVGKKESPGDHGHQLPPRRPPRVRAQLPLTWRPTLPLGRPPLPRGFGDSRSAPGQGGVRSAPTPSSTPSASIPPQHPPWYTDPSRPPRTPPQQPATPRPSPSSRSAAPGVCTGEAGNALFPVRFPAQKLVRGGCFLYSPLSLPPQLGSRDGSADSFPLLPGLENLRLRRETASGVKARQPSSSPGRIAATHWSAHPFHLGLSEL</sequence>
<evidence type="ECO:0000313" key="2">
    <source>
        <dbReference type="Proteomes" id="UP001162501"/>
    </source>
</evidence>
<gene>
    <name evidence="1" type="ORF">MRATA1EN3_LOCUS4047</name>
</gene>
<organism evidence="1 2">
    <name type="scientific">Rangifer tarandus platyrhynchus</name>
    <name type="common">Svalbard reindeer</name>
    <dbReference type="NCBI Taxonomy" id="3082113"/>
    <lineage>
        <taxon>Eukaryota</taxon>
        <taxon>Metazoa</taxon>
        <taxon>Chordata</taxon>
        <taxon>Craniata</taxon>
        <taxon>Vertebrata</taxon>
        <taxon>Euteleostomi</taxon>
        <taxon>Mammalia</taxon>
        <taxon>Eutheria</taxon>
        <taxon>Laurasiatheria</taxon>
        <taxon>Artiodactyla</taxon>
        <taxon>Ruminantia</taxon>
        <taxon>Pecora</taxon>
        <taxon>Cervidae</taxon>
        <taxon>Odocoileinae</taxon>
        <taxon>Rangifer</taxon>
    </lineage>
</organism>
<evidence type="ECO:0000313" key="1">
    <source>
        <dbReference type="EMBL" id="CAI9692834.1"/>
    </source>
</evidence>